<comment type="caution">
    <text evidence="2">The sequence shown here is derived from an EMBL/GenBank/DDBJ whole genome shotgun (WGS) entry which is preliminary data.</text>
</comment>
<evidence type="ECO:0000313" key="2">
    <source>
        <dbReference type="EMBL" id="KAI5064992.1"/>
    </source>
</evidence>
<dbReference type="Proteomes" id="UP000886520">
    <property type="component" value="Chromosome 19"/>
</dbReference>
<evidence type="ECO:0000313" key="3">
    <source>
        <dbReference type="Proteomes" id="UP000886520"/>
    </source>
</evidence>
<sequence>EKIEGKLHHKKDEPQPAATATPGLNQPQPHKEGVMGKIKNKVKGGPGEGGSSSSSESDGEGGRRKKKVGMA</sequence>
<gene>
    <name evidence="2" type="ORF">GOP47_0019687</name>
</gene>
<accession>A0A9D4UC93</accession>
<feature type="compositionally biased region" description="Basic and acidic residues" evidence="1">
    <location>
        <begin position="1"/>
        <end position="14"/>
    </location>
</feature>
<protein>
    <submittedName>
        <fullName evidence="2">Uncharacterized protein</fullName>
    </submittedName>
</protein>
<feature type="non-terminal residue" evidence="2">
    <location>
        <position position="1"/>
    </location>
</feature>
<feature type="region of interest" description="Disordered" evidence="1">
    <location>
        <begin position="1"/>
        <end position="71"/>
    </location>
</feature>
<dbReference type="AlphaFoldDB" id="A0A9D4UC93"/>
<keyword evidence="3" id="KW-1185">Reference proteome</keyword>
<dbReference type="InterPro" id="IPR030513">
    <property type="entry name" value="Dehydrin_CS"/>
</dbReference>
<organism evidence="2 3">
    <name type="scientific">Adiantum capillus-veneris</name>
    <name type="common">Maidenhair fern</name>
    <dbReference type="NCBI Taxonomy" id="13818"/>
    <lineage>
        <taxon>Eukaryota</taxon>
        <taxon>Viridiplantae</taxon>
        <taxon>Streptophyta</taxon>
        <taxon>Embryophyta</taxon>
        <taxon>Tracheophyta</taxon>
        <taxon>Polypodiopsida</taxon>
        <taxon>Polypodiidae</taxon>
        <taxon>Polypodiales</taxon>
        <taxon>Pteridineae</taxon>
        <taxon>Pteridaceae</taxon>
        <taxon>Vittarioideae</taxon>
        <taxon>Adiantum</taxon>
    </lineage>
</organism>
<dbReference type="EMBL" id="JABFUD020000019">
    <property type="protein sequence ID" value="KAI5064992.1"/>
    <property type="molecule type" value="Genomic_DNA"/>
</dbReference>
<reference evidence="2" key="1">
    <citation type="submission" date="2021-01" db="EMBL/GenBank/DDBJ databases">
        <title>Adiantum capillus-veneris genome.</title>
        <authorList>
            <person name="Fang Y."/>
            <person name="Liao Q."/>
        </authorList>
    </citation>
    <scope>NUCLEOTIDE SEQUENCE</scope>
    <source>
        <strain evidence="2">H3</strain>
        <tissue evidence="2">Leaf</tissue>
    </source>
</reference>
<name>A0A9D4UC93_ADICA</name>
<evidence type="ECO:0000256" key="1">
    <source>
        <dbReference type="SAM" id="MobiDB-lite"/>
    </source>
</evidence>
<dbReference type="PROSITE" id="PS00315">
    <property type="entry name" value="DEHYDRIN_1"/>
    <property type="match status" value="1"/>
</dbReference>
<proteinExistence type="predicted"/>